<feature type="transmembrane region" description="Helical" evidence="1">
    <location>
        <begin position="49"/>
        <end position="70"/>
    </location>
</feature>
<feature type="transmembrane region" description="Helical" evidence="1">
    <location>
        <begin position="25"/>
        <end position="43"/>
    </location>
</feature>
<gene>
    <name evidence="2" type="ORF">BTM25_01030</name>
</gene>
<keyword evidence="1" id="KW-0812">Transmembrane</keyword>
<dbReference type="Proteomes" id="UP000242367">
    <property type="component" value="Unassembled WGS sequence"/>
</dbReference>
<keyword evidence="3" id="KW-1185">Reference proteome</keyword>
<keyword evidence="1" id="KW-0472">Membrane</keyword>
<feature type="transmembrane region" description="Helical" evidence="1">
    <location>
        <begin position="125"/>
        <end position="147"/>
    </location>
</feature>
<evidence type="ECO:0000313" key="2">
    <source>
        <dbReference type="EMBL" id="POM25720.1"/>
    </source>
</evidence>
<reference evidence="2 3" key="1">
    <citation type="journal article" date="2017" name="Chemistry">
        <title>Isolation, Biosynthesis and Chemical Modifications of Rubterolones A-F: Rare Tropolone Alkaloids from Actinomadura sp. 5-2.</title>
        <authorList>
            <person name="Guo H."/>
            <person name="Benndorf R."/>
            <person name="Leichnitz D."/>
            <person name="Klassen J.L."/>
            <person name="Vollmers J."/>
            <person name="Gorls H."/>
            <person name="Steinacker M."/>
            <person name="Weigel C."/>
            <person name="Dahse H.M."/>
            <person name="Kaster A.K."/>
            <person name="de Beer Z.W."/>
            <person name="Poulsen M."/>
            <person name="Beemelmanns C."/>
        </authorList>
    </citation>
    <scope>NUCLEOTIDE SEQUENCE [LARGE SCALE GENOMIC DNA]</scope>
    <source>
        <strain evidence="2 3">5-2</strain>
    </source>
</reference>
<evidence type="ECO:0000313" key="3">
    <source>
        <dbReference type="Proteomes" id="UP000242367"/>
    </source>
</evidence>
<name>A0A2P4UL01_9ACTN</name>
<accession>A0A2P4UL01</accession>
<evidence type="ECO:0000256" key="1">
    <source>
        <dbReference type="SAM" id="Phobius"/>
    </source>
</evidence>
<protein>
    <submittedName>
        <fullName evidence="2">Uncharacterized protein</fullName>
    </submittedName>
</protein>
<dbReference type="AlphaFoldDB" id="A0A2P4UL01"/>
<comment type="caution">
    <text evidence="2">The sequence shown here is derived from an EMBL/GenBank/DDBJ whole genome shotgun (WGS) entry which is preliminary data.</text>
</comment>
<dbReference type="EMBL" id="MTBP01000001">
    <property type="protein sequence ID" value="POM25720.1"/>
    <property type="molecule type" value="Genomic_DNA"/>
</dbReference>
<organism evidence="2 3">
    <name type="scientific">Actinomadura rubteroloni</name>
    <dbReference type="NCBI Taxonomy" id="1926885"/>
    <lineage>
        <taxon>Bacteria</taxon>
        <taxon>Bacillati</taxon>
        <taxon>Actinomycetota</taxon>
        <taxon>Actinomycetes</taxon>
        <taxon>Streptosporangiales</taxon>
        <taxon>Thermomonosporaceae</taxon>
        <taxon>Actinomadura</taxon>
    </lineage>
</organism>
<proteinExistence type="predicted"/>
<dbReference type="RefSeq" id="WP_103560790.1">
    <property type="nucleotide sequence ID" value="NZ_MTBP01000001.1"/>
</dbReference>
<sequence>MDSDNEPPAGRARPGRRRRRRREPVAVWWTVFAAVAVAAVWTASWRLALFGVLLWCGYEFLFVPAVCRVMTRQGFSCREPVRGRLFACRGEHQRLKNEALWRLAGRRPAEPGPWIVRARLAQADLIVLLSAAAGTVVILAGTVYGLVR</sequence>
<keyword evidence="1" id="KW-1133">Transmembrane helix</keyword>